<dbReference type="KEGG" id="emar:D1013_14070"/>
<name>A0A3G2L823_9FLAO</name>
<accession>A0A3G2L823</accession>
<dbReference type="RefSeq" id="WP_121849441.1">
    <property type="nucleotide sequence ID" value="NZ_CP032050.1"/>
</dbReference>
<evidence type="ECO:0000313" key="2">
    <source>
        <dbReference type="Proteomes" id="UP000276309"/>
    </source>
</evidence>
<proteinExistence type="predicted"/>
<dbReference type="EMBL" id="CP032050">
    <property type="protein sequence ID" value="AYN68428.1"/>
    <property type="molecule type" value="Genomic_DNA"/>
</dbReference>
<reference evidence="1 2" key="1">
    <citation type="submission" date="2018-08" db="EMBL/GenBank/DDBJ databases">
        <title>The reduced genetic potential of extracellular carbohydrate catabolism in Euzebyella marina RN62, a Flavobacteriia bacterium isolated from the hadal water.</title>
        <authorList>
            <person name="Xue C."/>
        </authorList>
    </citation>
    <scope>NUCLEOTIDE SEQUENCE [LARGE SCALE GENOMIC DNA]</scope>
    <source>
        <strain evidence="1 2">RN62</strain>
    </source>
</reference>
<sequence>MKEQLVKYVALAIAVCYLANPMHEHITEFFHDTTHFFESPETIINHHSFDKSHSHGVHEHVGHNNSHEHNLIGLLNSIFESSDEDQGHNHDSIMTFLKYDKHITASIDFLSFTLILITPPVFKSNSDKIKKGFLPKIFEPPKVS</sequence>
<gene>
    <name evidence="1" type="ORF">D1013_14070</name>
</gene>
<evidence type="ECO:0000313" key="1">
    <source>
        <dbReference type="EMBL" id="AYN68428.1"/>
    </source>
</evidence>
<keyword evidence="2" id="KW-1185">Reference proteome</keyword>
<dbReference type="Proteomes" id="UP000276309">
    <property type="component" value="Chromosome"/>
</dbReference>
<organism evidence="1 2">
    <name type="scientific">Euzebyella marina</name>
    <dbReference type="NCBI Taxonomy" id="1761453"/>
    <lineage>
        <taxon>Bacteria</taxon>
        <taxon>Pseudomonadati</taxon>
        <taxon>Bacteroidota</taxon>
        <taxon>Flavobacteriia</taxon>
        <taxon>Flavobacteriales</taxon>
        <taxon>Flavobacteriaceae</taxon>
        <taxon>Euzebyella</taxon>
    </lineage>
</organism>
<dbReference type="AlphaFoldDB" id="A0A3G2L823"/>
<protein>
    <submittedName>
        <fullName evidence="1">Uncharacterized protein</fullName>
    </submittedName>
</protein>